<gene>
    <name evidence="1" type="ORF">FHR34_007378</name>
</gene>
<protein>
    <recommendedName>
        <fullName evidence="3">Replication-relaxation</fullName>
    </recommendedName>
</protein>
<evidence type="ECO:0008006" key="3">
    <source>
        <dbReference type="Google" id="ProtNLM"/>
    </source>
</evidence>
<keyword evidence="2" id="KW-1185">Reference proteome</keyword>
<evidence type="ECO:0000313" key="2">
    <source>
        <dbReference type="Proteomes" id="UP000540506"/>
    </source>
</evidence>
<evidence type="ECO:0000313" key="1">
    <source>
        <dbReference type="EMBL" id="MBB4928283.1"/>
    </source>
</evidence>
<dbReference type="InterPro" id="IPR025855">
    <property type="entry name" value="Replic_Relax"/>
</dbReference>
<dbReference type="AlphaFoldDB" id="A0A7W7RAU4"/>
<reference evidence="1 2" key="1">
    <citation type="submission" date="2020-08" db="EMBL/GenBank/DDBJ databases">
        <title>Sequencing the genomes of 1000 actinobacteria strains.</title>
        <authorList>
            <person name="Klenk H.-P."/>
        </authorList>
    </citation>
    <scope>NUCLEOTIDE SEQUENCE [LARGE SCALE GENOMIC DNA]</scope>
    <source>
        <strain evidence="1 2">DSM 41654</strain>
    </source>
</reference>
<dbReference type="RefSeq" id="WP_184945313.1">
    <property type="nucleotide sequence ID" value="NZ_JACHJV010000002.1"/>
</dbReference>
<proteinExistence type="predicted"/>
<sequence length="317" mass="35210">MAYPHPAPLGIGPMGQRAMTVLYQHRLVSTDQMHRLLAPHHTRSDKIRLQLHTLREAGLADHVGRRTHGQRALLWWLTPKGAEAVEAADLLPARPYRMSPEAAAGPLQEHTLATVETGCAFVTWADRLGHECGPLDWSPESAHPYRDPARPGEDLALIPDAVLNYVHTDHTEHTRTLLTFFVELDRATMTIARLAHKLHAYARYHQHTPQAPGPRATRTATRSSAAVPAWRHRYPVYPRVLLVFTGAEPARLQRRIADLRSLAHADPLLTTTPIRAGATTLDQLREHGPFAPIFTPILGPHHPVDAWLRTEAAGTAA</sequence>
<dbReference type="Pfam" id="PF13814">
    <property type="entry name" value="Replic_Relax"/>
    <property type="match status" value="1"/>
</dbReference>
<organism evidence="1 2">
    <name type="scientific">Kitasatospora kifunensis</name>
    <name type="common">Streptomyces kifunensis</name>
    <dbReference type="NCBI Taxonomy" id="58351"/>
    <lineage>
        <taxon>Bacteria</taxon>
        <taxon>Bacillati</taxon>
        <taxon>Actinomycetota</taxon>
        <taxon>Actinomycetes</taxon>
        <taxon>Kitasatosporales</taxon>
        <taxon>Streptomycetaceae</taxon>
        <taxon>Kitasatospora</taxon>
    </lineage>
</organism>
<accession>A0A7W7RAU4</accession>
<dbReference type="Proteomes" id="UP000540506">
    <property type="component" value="Unassembled WGS sequence"/>
</dbReference>
<dbReference type="EMBL" id="JACHJV010000002">
    <property type="protein sequence ID" value="MBB4928283.1"/>
    <property type="molecule type" value="Genomic_DNA"/>
</dbReference>
<comment type="caution">
    <text evidence="1">The sequence shown here is derived from an EMBL/GenBank/DDBJ whole genome shotgun (WGS) entry which is preliminary data.</text>
</comment>
<name>A0A7W7RAU4_KITKI</name>